<accession>A0A6J8BZ63</accession>
<evidence type="ECO:0000313" key="3">
    <source>
        <dbReference type="EMBL" id="CAC5388069.1"/>
    </source>
</evidence>
<keyword evidence="2" id="KW-0812">Transmembrane</keyword>
<dbReference type="AlphaFoldDB" id="A0A6J8BZ63"/>
<feature type="region of interest" description="Disordered" evidence="1">
    <location>
        <begin position="176"/>
        <end position="202"/>
    </location>
</feature>
<organism evidence="3 4">
    <name type="scientific">Mytilus coruscus</name>
    <name type="common">Sea mussel</name>
    <dbReference type="NCBI Taxonomy" id="42192"/>
    <lineage>
        <taxon>Eukaryota</taxon>
        <taxon>Metazoa</taxon>
        <taxon>Spiralia</taxon>
        <taxon>Lophotrochozoa</taxon>
        <taxon>Mollusca</taxon>
        <taxon>Bivalvia</taxon>
        <taxon>Autobranchia</taxon>
        <taxon>Pteriomorphia</taxon>
        <taxon>Mytilida</taxon>
        <taxon>Mytiloidea</taxon>
        <taxon>Mytilidae</taxon>
        <taxon>Mytilinae</taxon>
        <taxon>Mytilus</taxon>
    </lineage>
</organism>
<proteinExistence type="predicted"/>
<evidence type="ECO:0000256" key="2">
    <source>
        <dbReference type="SAM" id="Phobius"/>
    </source>
</evidence>
<keyword evidence="2" id="KW-1133">Transmembrane helix</keyword>
<sequence>MGAFCGCSGRPIELQPSRRCEAVQDLNFVMEKMECIMGKGHYMFDSEEFDTKPSAESTSDEVLSEYENTSLANMTSNTGLPAWVSSVMSSTIDWFIYIIVTIIAVSEVFLRGNQNLRRRLETIQVINYLKNLQNKNNLPQRHPEIHQLPQQQIEQQPNLMQNNHNLPQRHPEIQQLPQQHMKQQPNLRRSQRRRTPVSRLNL</sequence>
<dbReference type="EMBL" id="CACVKT020004125">
    <property type="protein sequence ID" value="CAC5388069.1"/>
    <property type="molecule type" value="Genomic_DNA"/>
</dbReference>
<name>A0A6J8BZ63_MYTCO</name>
<protein>
    <submittedName>
        <fullName evidence="3">Uncharacterized protein</fullName>
    </submittedName>
</protein>
<gene>
    <name evidence="3" type="ORF">MCOR_23354</name>
</gene>
<keyword evidence="4" id="KW-1185">Reference proteome</keyword>
<evidence type="ECO:0000313" key="4">
    <source>
        <dbReference type="Proteomes" id="UP000507470"/>
    </source>
</evidence>
<dbReference type="Proteomes" id="UP000507470">
    <property type="component" value="Unassembled WGS sequence"/>
</dbReference>
<dbReference type="OrthoDB" id="6191202at2759"/>
<feature type="transmembrane region" description="Helical" evidence="2">
    <location>
        <begin position="94"/>
        <end position="110"/>
    </location>
</feature>
<evidence type="ECO:0000256" key="1">
    <source>
        <dbReference type="SAM" id="MobiDB-lite"/>
    </source>
</evidence>
<reference evidence="3 4" key="1">
    <citation type="submission" date="2020-06" db="EMBL/GenBank/DDBJ databases">
        <authorList>
            <person name="Li R."/>
            <person name="Bekaert M."/>
        </authorList>
    </citation>
    <scope>NUCLEOTIDE SEQUENCE [LARGE SCALE GENOMIC DNA]</scope>
    <source>
        <strain evidence="4">wild</strain>
    </source>
</reference>
<keyword evidence="2" id="KW-0472">Membrane</keyword>